<evidence type="ECO:0000256" key="10">
    <source>
        <dbReference type="HAMAP-Rule" id="MF_00230"/>
    </source>
</evidence>
<evidence type="ECO:0000313" key="12">
    <source>
        <dbReference type="Proteomes" id="UP000075606"/>
    </source>
</evidence>
<evidence type="ECO:0000256" key="8">
    <source>
        <dbReference type="ARBA" id="ARBA00030686"/>
    </source>
</evidence>
<dbReference type="FunFam" id="3.40.50.10210:FF:000001">
    <property type="entry name" value="Nicotinate-nucleotide--dimethylbenzimidazole phosphoribosyltransferase"/>
    <property type="match status" value="1"/>
</dbReference>
<keyword evidence="5 10" id="KW-0169">Cobalamin biosynthesis</keyword>
<keyword evidence="6 10" id="KW-0328">Glycosyltransferase</keyword>
<dbReference type="InterPro" id="IPR036087">
    <property type="entry name" value="Nict_dMeBzImd_PRibTrfase_sf"/>
</dbReference>
<reference evidence="11 12" key="1">
    <citation type="submission" date="2016-01" db="EMBL/GenBank/DDBJ databases">
        <title>Genome sequencing of Roseivirga spongicola UST030701-084.</title>
        <authorList>
            <person name="Selvaratnam C."/>
            <person name="Thevarajoo S."/>
            <person name="Goh K.M."/>
            <person name="Ee R."/>
            <person name="Chan K.-G."/>
            <person name="Chong C.S."/>
        </authorList>
    </citation>
    <scope>NUCLEOTIDE SEQUENCE [LARGE SCALE GENOMIC DNA]</scope>
    <source>
        <strain evidence="11 12">UST030701-084</strain>
    </source>
</reference>
<dbReference type="NCBIfam" id="NF000996">
    <property type="entry name" value="PRK00105.1"/>
    <property type="match status" value="1"/>
</dbReference>
<dbReference type="GO" id="GO:0009236">
    <property type="term" value="P:cobalamin biosynthetic process"/>
    <property type="evidence" value="ECO:0007669"/>
    <property type="project" value="UniProtKB-UniRule"/>
</dbReference>
<evidence type="ECO:0000256" key="7">
    <source>
        <dbReference type="ARBA" id="ARBA00022679"/>
    </source>
</evidence>
<protein>
    <recommendedName>
        <fullName evidence="4 10">Nicotinate-nucleotide--dimethylbenzimidazole phosphoribosyltransferase</fullName>
        <shortName evidence="10">NN:DBI PRT</shortName>
        <ecNumber evidence="3 10">2.4.2.21</ecNumber>
    </recommendedName>
    <alternativeName>
        <fullName evidence="8 10">N(1)-alpha-phosphoribosyltransferase</fullName>
    </alternativeName>
</protein>
<feature type="active site" description="Proton acceptor" evidence="10">
    <location>
        <position position="311"/>
    </location>
</feature>
<comment type="catalytic activity">
    <reaction evidence="9 10">
        <text>5,6-dimethylbenzimidazole + nicotinate beta-D-ribonucleotide = alpha-ribazole 5'-phosphate + nicotinate + H(+)</text>
        <dbReference type="Rhea" id="RHEA:11196"/>
        <dbReference type="ChEBI" id="CHEBI:15378"/>
        <dbReference type="ChEBI" id="CHEBI:15890"/>
        <dbReference type="ChEBI" id="CHEBI:32544"/>
        <dbReference type="ChEBI" id="CHEBI:57502"/>
        <dbReference type="ChEBI" id="CHEBI:57918"/>
        <dbReference type="EC" id="2.4.2.21"/>
    </reaction>
</comment>
<organism evidence="11 12">
    <name type="scientific">Roseivirga spongicola</name>
    <dbReference type="NCBI Taxonomy" id="333140"/>
    <lineage>
        <taxon>Bacteria</taxon>
        <taxon>Pseudomonadati</taxon>
        <taxon>Bacteroidota</taxon>
        <taxon>Cytophagia</taxon>
        <taxon>Cytophagales</taxon>
        <taxon>Roseivirgaceae</taxon>
        <taxon>Roseivirga</taxon>
    </lineage>
</organism>
<dbReference type="GO" id="GO:0008939">
    <property type="term" value="F:nicotinate-nucleotide-dimethylbenzimidazole phosphoribosyltransferase activity"/>
    <property type="evidence" value="ECO:0007669"/>
    <property type="project" value="UniProtKB-UniRule"/>
</dbReference>
<dbReference type="EMBL" id="LRPC01000001">
    <property type="protein sequence ID" value="KYG78256.1"/>
    <property type="molecule type" value="Genomic_DNA"/>
</dbReference>
<dbReference type="InterPro" id="IPR003200">
    <property type="entry name" value="Nict_dMeBzImd_PRibTrfase"/>
</dbReference>
<dbReference type="PANTHER" id="PTHR43463">
    <property type="entry name" value="NICOTINATE-NUCLEOTIDE--DIMETHYLBENZIMIDAZOLE PHOSPHORIBOSYLTRANSFERASE"/>
    <property type="match status" value="1"/>
</dbReference>
<dbReference type="UniPathway" id="UPA00061">
    <property type="reaction ID" value="UER00516"/>
</dbReference>
<comment type="caution">
    <text evidence="11">The sequence shown here is derived from an EMBL/GenBank/DDBJ whole genome shotgun (WGS) entry which is preliminary data.</text>
</comment>
<dbReference type="EC" id="2.4.2.21" evidence="3 10"/>
<evidence type="ECO:0000256" key="5">
    <source>
        <dbReference type="ARBA" id="ARBA00022573"/>
    </source>
</evidence>
<dbReference type="SUPFAM" id="SSF52733">
    <property type="entry name" value="Nicotinate mononucleotide:5,6-dimethylbenzimidazole phosphoribosyltransferase (CobT)"/>
    <property type="match status" value="1"/>
</dbReference>
<comment type="function">
    <text evidence="10">Catalyzes the synthesis of alpha-ribazole-5'-phosphate from nicotinate mononucleotide (NAMN) and 5,6-dimethylbenzimidazole (DMB).</text>
</comment>
<sequence length="343" mass="36922">MNWNIAPINREIEGELQQKIDLKTKPIGALGQLEHIALQLGLIQQSLNPELRNPQILVFAADHGVAKAGVSAYPQEVTYQMVMNFLNGGAAINVFARQHNIQLKVIDAGVNYNFAGADGLIDAKIDFGTKSFVSEPAMTQAQCIAALNEGGNLVEEAFEDACNIIGFGEMGIGNTSSASMLMHLLTNIPLRDCIGAGTGLDNNGLERKRTVLEVALDFHGKKANPMDVLSTFGGFEIAMMCGAMLKAAELKMTIMVDGFIATSAFLMASQFNREVRDYAIFCHKSQEKGHTLLLDYLNAEPILDLGMRLGEGTGCAVAFPIIQSAANFLNDMASFESAGVSNK</sequence>
<evidence type="ECO:0000313" key="11">
    <source>
        <dbReference type="EMBL" id="KYG78256.1"/>
    </source>
</evidence>
<evidence type="ECO:0000256" key="2">
    <source>
        <dbReference type="ARBA" id="ARBA00007110"/>
    </source>
</evidence>
<evidence type="ECO:0000256" key="1">
    <source>
        <dbReference type="ARBA" id="ARBA00005049"/>
    </source>
</evidence>
<comment type="similarity">
    <text evidence="2 10">Belongs to the CobT family.</text>
</comment>
<dbReference type="Pfam" id="PF02277">
    <property type="entry name" value="DBI_PRT"/>
    <property type="match status" value="1"/>
</dbReference>
<dbReference type="STRING" id="333140.AWW68_05680"/>
<evidence type="ECO:0000256" key="6">
    <source>
        <dbReference type="ARBA" id="ARBA00022676"/>
    </source>
</evidence>
<dbReference type="RefSeq" id="WP_068217631.1">
    <property type="nucleotide sequence ID" value="NZ_CP139724.1"/>
</dbReference>
<dbReference type="InterPro" id="IPR017846">
    <property type="entry name" value="Nict_dMeBzImd_PRibTrfase_bact"/>
</dbReference>
<proteinExistence type="inferred from homology"/>
<gene>
    <name evidence="10" type="primary">cobT</name>
    <name evidence="11" type="ORF">AWW68_05680</name>
</gene>
<dbReference type="Gene3D" id="1.10.1610.10">
    <property type="match status" value="1"/>
</dbReference>
<dbReference type="AlphaFoldDB" id="A0A150XHS5"/>
<dbReference type="Proteomes" id="UP000075606">
    <property type="component" value="Unassembled WGS sequence"/>
</dbReference>
<name>A0A150XHS5_9BACT</name>
<dbReference type="CDD" id="cd02439">
    <property type="entry name" value="DMB-PRT_CobT"/>
    <property type="match status" value="1"/>
</dbReference>
<keyword evidence="7 10" id="KW-0808">Transferase</keyword>
<comment type="pathway">
    <text evidence="1 10">Nucleoside biosynthesis; alpha-ribazole biosynthesis; alpha-ribazole from 5,6-dimethylbenzimidazole: step 1/2.</text>
</comment>
<evidence type="ECO:0000256" key="3">
    <source>
        <dbReference type="ARBA" id="ARBA00011991"/>
    </source>
</evidence>
<dbReference type="InterPro" id="IPR023195">
    <property type="entry name" value="Nict_dMeBzImd_PRibTrfase_N"/>
</dbReference>
<dbReference type="Gene3D" id="3.40.50.10210">
    <property type="match status" value="1"/>
</dbReference>
<dbReference type="OrthoDB" id="9781491at2"/>
<evidence type="ECO:0000256" key="9">
    <source>
        <dbReference type="ARBA" id="ARBA00047340"/>
    </source>
</evidence>
<dbReference type="PANTHER" id="PTHR43463:SF1">
    <property type="entry name" value="NICOTINATE-NUCLEOTIDE--DIMETHYLBENZIMIDAZOLE PHOSPHORIBOSYLTRANSFERASE"/>
    <property type="match status" value="1"/>
</dbReference>
<dbReference type="HAMAP" id="MF_00230">
    <property type="entry name" value="CobT"/>
    <property type="match status" value="1"/>
</dbReference>
<keyword evidence="12" id="KW-1185">Reference proteome</keyword>
<accession>A0A150XHS5</accession>
<dbReference type="NCBIfam" id="TIGR03160">
    <property type="entry name" value="cobT_DBIPRT"/>
    <property type="match status" value="1"/>
</dbReference>
<evidence type="ECO:0000256" key="4">
    <source>
        <dbReference type="ARBA" id="ARBA00015486"/>
    </source>
</evidence>